<dbReference type="SUPFAM" id="SSF56496">
    <property type="entry name" value="Fibrinogen C-terminal domain-like"/>
    <property type="match status" value="1"/>
</dbReference>
<dbReference type="PROSITE" id="PS51406">
    <property type="entry name" value="FIBRINOGEN_C_2"/>
    <property type="match status" value="1"/>
</dbReference>
<organism evidence="2 3">
    <name type="scientific">Mytilus coruscus</name>
    <name type="common">Sea mussel</name>
    <dbReference type="NCBI Taxonomy" id="42192"/>
    <lineage>
        <taxon>Eukaryota</taxon>
        <taxon>Metazoa</taxon>
        <taxon>Spiralia</taxon>
        <taxon>Lophotrochozoa</taxon>
        <taxon>Mollusca</taxon>
        <taxon>Bivalvia</taxon>
        <taxon>Autobranchia</taxon>
        <taxon>Pteriomorphia</taxon>
        <taxon>Mytilida</taxon>
        <taxon>Mytiloidea</taxon>
        <taxon>Mytilidae</taxon>
        <taxon>Mytilinae</taxon>
        <taxon>Mytilus</taxon>
    </lineage>
</organism>
<dbReference type="InterPro" id="IPR014716">
    <property type="entry name" value="Fibrinogen_a/b/g_C_1"/>
</dbReference>
<proteinExistence type="predicted"/>
<evidence type="ECO:0000313" key="3">
    <source>
        <dbReference type="Proteomes" id="UP000507470"/>
    </source>
</evidence>
<dbReference type="EMBL" id="CACVKT020006935">
    <property type="protein sequence ID" value="CAC5404354.1"/>
    <property type="molecule type" value="Genomic_DNA"/>
</dbReference>
<dbReference type="CDD" id="cd00087">
    <property type="entry name" value="FReD"/>
    <property type="match status" value="1"/>
</dbReference>
<dbReference type="Pfam" id="PF00147">
    <property type="entry name" value="Fibrinogen_C"/>
    <property type="match status" value="1"/>
</dbReference>
<dbReference type="SMART" id="SM00186">
    <property type="entry name" value="FBG"/>
    <property type="match status" value="1"/>
</dbReference>
<keyword evidence="3" id="KW-1185">Reference proteome</keyword>
<name>A0A6J8DB67_MYTCO</name>
<feature type="domain" description="Fibrinogen C-terminal" evidence="1">
    <location>
        <begin position="30"/>
        <end position="233"/>
    </location>
</feature>
<dbReference type="InterPro" id="IPR036056">
    <property type="entry name" value="Fibrinogen-like_C"/>
</dbReference>
<dbReference type="NCBIfam" id="NF040941">
    <property type="entry name" value="GGGWT_bact"/>
    <property type="match status" value="1"/>
</dbReference>
<dbReference type="PANTHER" id="PTHR19143:SF458">
    <property type="entry name" value="FIBRINOGEN C-TERMINAL DOMAIN-CONTAINING PROTEIN-RELATED"/>
    <property type="match status" value="1"/>
</dbReference>
<dbReference type="InterPro" id="IPR002181">
    <property type="entry name" value="Fibrinogen_a/b/g_C_dom"/>
</dbReference>
<accession>A0A6J8DB67</accession>
<dbReference type="Gene3D" id="3.90.215.10">
    <property type="entry name" value="Gamma Fibrinogen, chain A, domain 1"/>
    <property type="match status" value="1"/>
</dbReference>
<protein>
    <submittedName>
        <fullName evidence="2">FCN</fullName>
    </submittedName>
</protein>
<dbReference type="PANTHER" id="PTHR19143">
    <property type="entry name" value="FIBRINOGEN/TENASCIN/ANGIOPOEITIN"/>
    <property type="match status" value="1"/>
</dbReference>
<evidence type="ECO:0000259" key="1">
    <source>
        <dbReference type="PROSITE" id="PS51406"/>
    </source>
</evidence>
<reference evidence="2 3" key="1">
    <citation type="submission" date="2020-06" db="EMBL/GenBank/DDBJ databases">
        <authorList>
            <person name="Li R."/>
            <person name="Bekaert M."/>
        </authorList>
    </citation>
    <scope>NUCLEOTIDE SEQUENCE [LARGE SCALE GENOMIC DNA]</scope>
    <source>
        <strain evidence="3">wild</strain>
    </source>
</reference>
<gene>
    <name evidence="2" type="ORF">MCOR_38152</name>
</gene>
<dbReference type="InterPro" id="IPR050373">
    <property type="entry name" value="Fibrinogen_C-term_domain"/>
</dbReference>
<dbReference type="OrthoDB" id="6125406at2759"/>
<sequence length="233" mass="27425">MKSTTNLQTQRQELEEWKTNLMETLNDTFAPIEYKYKDCSYMRGDKNKRSGVYTIYPDEIYGIKAYCDMSTDGGGWTVLQRRIDRTTSFDRNWIDYKEGFGDPQKELWLGNKYLNILTSKDKYELRVDLTDTSNKKTYALFKTFIVGDENSKYQLTIGDYSGNAGNRMRHNNGRAFSTKDNDYDDYSINCAVKYGAWWHGACSNSWLNGKDNKHYYWAGYNYNKTKMMLRKIL</sequence>
<dbReference type="Proteomes" id="UP000507470">
    <property type="component" value="Unassembled WGS sequence"/>
</dbReference>
<evidence type="ECO:0000313" key="2">
    <source>
        <dbReference type="EMBL" id="CAC5404354.1"/>
    </source>
</evidence>
<dbReference type="AlphaFoldDB" id="A0A6J8DB67"/>
<dbReference type="GO" id="GO:0005615">
    <property type="term" value="C:extracellular space"/>
    <property type="evidence" value="ECO:0007669"/>
    <property type="project" value="TreeGrafter"/>
</dbReference>